<sequence>MTYLLIARTCQYGFHSFLNTAATPRMMAIPGSSRPRYLDSSSDWNSVPEKSGERTGSTERLRCVMPQKRKSINRKGMERQRSCSGRSCKHPFSDYSSVHNYAHLKTLIAAEECHELKGPDIGDIQVLTYEGNHLSKGFFYEWIKYSEYLSEEKSDSRVPLRCGDAVPLACSEKGSLGTLDFQKRTAIVSNGKEIQTLKGDELKEMFILVRNTKDGPSQCRCVECERRRETEKATPPPLLMVNEWTDFRTGDTFPVSKRLIKALNRPLNTKDGPQEQYVALWYHFGNAVMGRAWSEKGKIAAAFASKKKVFSGNVGSLQLLVQIPPAAAGFDYSWVSYRKAAVIGEKEWHPVHIAFVAPCVLIIDKEGHECLGEANLREEYAQTVLDNKVFRLEGGAISEFKSCVWTALDSVGFGMTKEFEDTWAYNTIGSPFPDNPVRVKGQQNMYVALWYKFGKPIHGRAWNNNGNVECSFPYSKVELTGARDLGGQIQILTAVEQDPLDQFKKSGFWYEWRPYKDRVNDTLLQLVRCGQSTPVLMKTKDGKDLLGYIDMGTEEAAVGYNGKSEKLAGGDIQELLVLFRNIKAPPRGIKIYDDTWLDLKYRDPFPAAKNPVAAAGRKVRNDDGTEMFQYVALWYKHGQPVFGRAFPDPADKTLASFGWNGQENAGTEIGSFQMIVVPDPDILGFEYKWLPYKDVRGGAGEFKPLHVGECVPCLLKDSKGTERLGNLHVGMEKATAGFGGKDSAVSGPAVNEFLVLCRNHNK</sequence>
<dbReference type="Pfam" id="PF12150">
    <property type="entry name" value="MFP2b"/>
    <property type="match status" value="4"/>
</dbReference>
<dbReference type="SUPFAM" id="SSF141739">
    <property type="entry name" value="MFPT repeat-like"/>
    <property type="match status" value="4"/>
</dbReference>
<feature type="region of interest" description="Disordered" evidence="1">
    <location>
        <begin position="32"/>
        <end position="59"/>
    </location>
</feature>
<evidence type="ECO:0000313" key="3">
    <source>
        <dbReference type="Proteomes" id="UP000267096"/>
    </source>
</evidence>
<organism evidence="2 3">
    <name type="scientific">Anisakis simplex</name>
    <name type="common">Herring worm</name>
    <dbReference type="NCBI Taxonomy" id="6269"/>
    <lineage>
        <taxon>Eukaryota</taxon>
        <taxon>Metazoa</taxon>
        <taxon>Ecdysozoa</taxon>
        <taxon>Nematoda</taxon>
        <taxon>Chromadorea</taxon>
        <taxon>Rhabditida</taxon>
        <taxon>Spirurina</taxon>
        <taxon>Ascaridomorpha</taxon>
        <taxon>Ascaridoidea</taxon>
        <taxon>Anisakidae</taxon>
        <taxon>Anisakis</taxon>
        <taxon>Anisakis simplex complex</taxon>
    </lineage>
</organism>
<evidence type="ECO:0000256" key="1">
    <source>
        <dbReference type="SAM" id="MobiDB-lite"/>
    </source>
</evidence>
<dbReference type="EMBL" id="UYRR01031225">
    <property type="protein sequence ID" value="VDK47857.1"/>
    <property type="molecule type" value="Genomic_DNA"/>
</dbReference>
<feature type="compositionally biased region" description="Basic and acidic residues" evidence="1">
    <location>
        <begin position="50"/>
        <end position="59"/>
    </location>
</feature>
<dbReference type="PANTHER" id="PTHR31578">
    <property type="entry name" value="PROTEIN CBG21223-RELATED"/>
    <property type="match status" value="1"/>
</dbReference>
<gene>
    <name evidence="2" type="ORF">ASIM_LOCUS12656</name>
</gene>
<reference evidence="2 3" key="1">
    <citation type="submission" date="2018-11" db="EMBL/GenBank/DDBJ databases">
        <authorList>
            <consortium name="Pathogen Informatics"/>
        </authorList>
    </citation>
    <scope>NUCLEOTIDE SEQUENCE [LARGE SCALE GENOMIC DNA]</scope>
</reference>
<dbReference type="Proteomes" id="UP000267096">
    <property type="component" value="Unassembled WGS sequence"/>
</dbReference>
<accession>A0A3P6QPG2</accession>
<name>A0A3P6QPG2_ANISI</name>
<protein>
    <submittedName>
        <fullName evidence="2">Uncharacterized protein</fullName>
    </submittedName>
</protein>
<keyword evidence="3" id="KW-1185">Reference proteome</keyword>
<evidence type="ECO:0000313" key="2">
    <source>
        <dbReference type="EMBL" id="VDK47857.1"/>
    </source>
</evidence>
<dbReference type="OrthoDB" id="5772941at2759"/>
<dbReference type="AlphaFoldDB" id="A0A3P6QPG2"/>
<proteinExistence type="predicted"/>
<dbReference type="InterPro" id="IPR021010">
    <property type="entry name" value="Cytosolic_motility_protein"/>
</dbReference>
<dbReference type="PANTHER" id="PTHR31578:SF3">
    <property type="entry name" value="NEMATODE SPECIFIC PEPTIDE FAMILY"/>
    <property type="match status" value="1"/>
</dbReference>